<keyword evidence="2" id="KW-0812">Transmembrane</keyword>
<evidence type="ECO:0000313" key="3">
    <source>
        <dbReference type="EMBL" id="QAY74183.1"/>
    </source>
</evidence>
<reference evidence="3 4" key="1">
    <citation type="submission" date="2019-01" db="EMBL/GenBank/DDBJ databases">
        <title>Genome sequencing of strain FW100M-8.</title>
        <authorList>
            <person name="Heo J."/>
            <person name="Kim S.-J."/>
            <person name="Kim J.-S."/>
            <person name="Hong S.-B."/>
            <person name="Kwon S.-W."/>
        </authorList>
    </citation>
    <scope>NUCLEOTIDE SEQUENCE [LARGE SCALE GENOMIC DNA]</scope>
    <source>
        <strain evidence="3 4">FW100M-8</strain>
    </source>
</reference>
<dbReference type="AlphaFoldDB" id="A0A4P6FGD7"/>
<feature type="compositionally biased region" description="Basic and acidic residues" evidence="1">
    <location>
        <begin position="21"/>
        <end position="36"/>
    </location>
</feature>
<feature type="region of interest" description="Disordered" evidence="1">
    <location>
        <begin position="1"/>
        <end position="36"/>
    </location>
</feature>
<dbReference type="EMBL" id="CP035491">
    <property type="protein sequence ID" value="QAY74183.1"/>
    <property type="molecule type" value="Genomic_DNA"/>
</dbReference>
<feature type="region of interest" description="Disordered" evidence="1">
    <location>
        <begin position="155"/>
        <end position="196"/>
    </location>
</feature>
<keyword evidence="4" id="KW-1185">Reference proteome</keyword>
<dbReference type="OrthoDB" id="4792842at2"/>
<accession>A0A4P6FGD7</accession>
<evidence type="ECO:0000256" key="2">
    <source>
        <dbReference type="SAM" id="Phobius"/>
    </source>
</evidence>
<evidence type="ECO:0000256" key="1">
    <source>
        <dbReference type="SAM" id="MobiDB-lite"/>
    </source>
</evidence>
<evidence type="ECO:0000313" key="4">
    <source>
        <dbReference type="Proteomes" id="UP000291259"/>
    </source>
</evidence>
<keyword evidence="2" id="KW-1133">Transmembrane helix</keyword>
<name>A0A4P6FGD7_9MICO</name>
<proteinExistence type="predicted"/>
<feature type="compositionally biased region" description="Low complexity" evidence="1">
    <location>
        <begin position="169"/>
        <end position="182"/>
    </location>
</feature>
<dbReference type="RefSeq" id="WP_129191730.1">
    <property type="nucleotide sequence ID" value="NZ_CP035491.1"/>
</dbReference>
<organism evidence="3 4">
    <name type="scientific">Agromyces protaetiae</name>
    <dbReference type="NCBI Taxonomy" id="2509455"/>
    <lineage>
        <taxon>Bacteria</taxon>
        <taxon>Bacillati</taxon>
        <taxon>Actinomycetota</taxon>
        <taxon>Actinomycetes</taxon>
        <taxon>Micrococcales</taxon>
        <taxon>Microbacteriaceae</taxon>
        <taxon>Agromyces</taxon>
    </lineage>
</organism>
<evidence type="ECO:0008006" key="5">
    <source>
        <dbReference type="Google" id="ProtNLM"/>
    </source>
</evidence>
<feature type="transmembrane region" description="Helical" evidence="2">
    <location>
        <begin position="42"/>
        <end position="62"/>
    </location>
</feature>
<protein>
    <recommendedName>
        <fullName evidence="5">Cell division protein FtsL</fullName>
    </recommendedName>
</protein>
<dbReference type="Proteomes" id="UP000291259">
    <property type="component" value="Chromosome"/>
</dbReference>
<gene>
    <name evidence="3" type="ORF">ET445_13430</name>
</gene>
<sequence length="196" mass="20324">MTALPAPSLPERLVPARRRRGAEAPERTLRPAPEPKRGRPRLAYAIIATAAVGVIFAVQMLLSIAMTEGAYEADKYELRQIKLSQESQKLREEIDAMESPQYLAQRAEALGMVPNNAPVYLRLSDGAVLGQPAAAKAIGGGDSALVPNALLDGVPPTGDAAAGETPGVEAQGAQAPPAGEAAPIVPATGLPTPTTH</sequence>
<dbReference type="KEGG" id="agf:ET445_13430"/>
<keyword evidence="2" id="KW-0472">Membrane</keyword>